<dbReference type="PROSITE" id="PS51891">
    <property type="entry name" value="CENP_V_GFA"/>
    <property type="match status" value="1"/>
</dbReference>
<evidence type="ECO:0000256" key="2">
    <source>
        <dbReference type="ARBA" id="ARBA00022723"/>
    </source>
</evidence>
<dbReference type="GO" id="GO:0016846">
    <property type="term" value="F:carbon-sulfur lyase activity"/>
    <property type="evidence" value="ECO:0007669"/>
    <property type="project" value="InterPro"/>
</dbReference>
<dbReference type="InterPro" id="IPR011057">
    <property type="entry name" value="Mss4-like_sf"/>
</dbReference>
<evidence type="ECO:0000313" key="8">
    <source>
        <dbReference type="Proteomes" id="UP000265663"/>
    </source>
</evidence>
<feature type="compositionally biased region" description="Basic and acidic residues" evidence="5">
    <location>
        <begin position="182"/>
        <end position="193"/>
    </location>
</feature>
<feature type="domain" description="CENP-V/GFA" evidence="6">
    <location>
        <begin position="23"/>
        <end position="156"/>
    </location>
</feature>
<proteinExistence type="inferred from homology"/>
<dbReference type="OrthoDB" id="2212170at2759"/>
<name>A0A3M7M8P7_9PLEO</name>
<feature type="region of interest" description="Disordered" evidence="5">
    <location>
        <begin position="182"/>
        <end position="236"/>
    </location>
</feature>
<feature type="region of interest" description="Disordered" evidence="5">
    <location>
        <begin position="252"/>
        <end position="274"/>
    </location>
</feature>
<feature type="compositionally biased region" description="Basic and acidic residues" evidence="5">
    <location>
        <begin position="252"/>
        <end position="263"/>
    </location>
</feature>
<dbReference type="AlphaFoldDB" id="A0A3M7M8P7"/>
<gene>
    <name evidence="7" type="ORF">GMOD_00000885</name>
</gene>
<evidence type="ECO:0000256" key="4">
    <source>
        <dbReference type="ARBA" id="ARBA00023239"/>
    </source>
</evidence>
<evidence type="ECO:0000256" key="5">
    <source>
        <dbReference type="SAM" id="MobiDB-lite"/>
    </source>
</evidence>
<dbReference type="PANTHER" id="PTHR33337">
    <property type="entry name" value="GFA DOMAIN-CONTAINING PROTEIN"/>
    <property type="match status" value="1"/>
</dbReference>
<reference evidence="7 8" key="1">
    <citation type="journal article" date="2014" name="PLoS ONE">
        <title>De novo Genome Assembly of the Fungal Plant Pathogen Pyrenophora semeniperda.</title>
        <authorList>
            <person name="Soliai M.M."/>
            <person name="Meyer S.E."/>
            <person name="Udall J.A."/>
            <person name="Elzinga D.E."/>
            <person name="Hermansen R.A."/>
            <person name="Bodily P.M."/>
            <person name="Hart A.A."/>
            <person name="Coleman C.E."/>
        </authorList>
    </citation>
    <scope>NUCLEOTIDE SEQUENCE [LARGE SCALE GENOMIC DNA]</scope>
    <source>
        <strain evidence="7 8">CCB06</strain>
        <tissue evidence="7">Mycelium</tissue>
    </source>
</reference>
<dbReference type="SUPFAM" id="SSF51316">
    <property type="entry name" value="Mss4-like"/>
    <property type="match status" value="1"/>
</dbReference>
<accession>A0A3M7M8P7</accession>
<dbReference type="PANTHER" id="PTHR33337:SF33">
    <property type="entry name" value="CENP-V_GFA DOMAIN-CONTAINING PROTEIN"/>
    <property type="match status" value="1"/>
</dbReference>
<sequence>MFQKTAAIESSNMSASSKPFPAMKGGCICNTVRYRLLTAPLYCYACHCPDCQKLTGSAFGLFLSIEAYNVKVISPTPPTFVKRQKKPGAFDVTAECPRCTTQLWSHGALGALAVEIRIGTLDFPALMEPDVHIFVESKLDWVHLPEGTKTRPRFYDMRQMWPKSSLKRLEICMRRAEEEVEKRRSAGLKDHQGGGEAPGAAEEVATEDGGGGEGEKTPTAAEFGVEDDEEYEKRFREMEKALQERLERLSLKLEEGDDAEKKAATCTPSAETDA</sequence>
<keyword evidence="4" id="KW-0456">Lyase</keyword>
<keyword evidence="8" id="KW-1185">Reference proteome</keyword>
<evidence type="ECO:0000313" key="7">
    <source>
        <dbReference type="EMBL" id="RMZ70750.1"/>
    </source>
</evidence>
<dbReference type="EMBL" id="KE747824">
    <property type="protein sequence ID" value="RMZ70750.1"/>
    <property type="molecule type" value="Genomic_DNA"/>
</dbReference>
<dbReference type="InterPro" id="IPR006913">
    <property type="entry name" value="CENP-V/GFA"/>
</dbReference>
<dbReference type="Proteomes" id="UP000265663">
    <property type="component" value="Unassembled WGS sequence"/>
</dbReference>
<evidence type="ECO:0000256" key="3">
    <source>
        <dbReference type="ARBA" id="ARBA00022833"/>
    </source>
</evidence>
<keyword evidence="2" id="KW-0479">Metal-binding</keyword>
<evidence type="ECO:0000256" key="1">
    <source>
        <dbReference type="ARBA" id="ARBA00005495"/>
    </source>
</evidence>
<comment type="similarity">
    <text evidence="1">Belongs to the Gfa family.</text>
</comment>
<dbReference type="Gene3D" id="3.90.1590.10">
    <property type="entry name" value="glutathione-dependent formaldehyde- activating enzyme (gfa)"/>
    <property type="match status" value="1"/>
</dbReference>
<organism evidence="7 8">
    <name type="scientific">Pyrenophora seminiperda CCB06</name>
    <dbReference type="NCBI Taxonomy" id="1302712"/>
    <lineage>
        <taxon>Eukaryota</taxon>
        <taxon>Fungi</taxon>
        <taxon>Dikarya</taxon>
        <taxon>Ascomycota</taxon>
        <taxon>Pezizomycotina</taxon>
        <taxon>Dothideomycetes</taxon>
        <taxon>Pleosporomycetidae</taxon>
        <taxon>Pleosporales</taxon>
        <taxon>Pleosporineae</taxon>
        <taxon>Pleosporaceae</taxon>
        <taxon>Pyrenophora</taxon>
    </lineage>
</organism>
<dbReference type="Pfam" id="PF04828">
    <property type="entry name" value="GFA"/>
    <property type="match status" value="1"/>
</dbReference>
<keyword evidence="3" id="KW-0862">Zinc</keyword>
<protein>
    <submittedName>
        <fullName evidence="7">Glutathione-dependent formaldehyde-activating</fullName>
    </submittedName>
</protein>
<evidence type="ECO:0000259" key="6">
    <source>
        <dbReference type="PROSITE" id="PS51891"/>
    </source>
</evidence>
<dbReference type="GO" id="GO:0046872">
    <property type="term" value="F:metal ion binding"/>
    <property type="evidence" value="ECO:0007669"/>
    <property type="project" value="UniProtKB-KW"/>
</dbReference>